<evidence type="ECO:0000256" key="1">
    <source>
        <dbReference type="ARBA" id="ARBA00008649"/>
    </source>
</evidence>
<dbReference type="GO" id="GO:0043066">
    <property type="term" value="P:negative regulation of apoptotic process"/>
    <property type="evidence" value="ECO:0007669"/>
    <property type="project" value="TreeGrafter"/>
</dbReference>
<feature type="domain" description="RING-type" evidence="10">
    <location>
        <begin position="12"/>
        <end position="53"/>
    </location>
</feature>
<dbReference type="PRINTS" id="PR00499">
    <property type="entry name" value="P67PHOX"/>
</dbReference>
<keyword evidence="6" id="KW-0832">Ubl conjugation</keyword>
<dbReference type="GeneTree" id="ENSGT00940000160067"/>
<dbReference type="Pfam" id="PF13923">
    <property type="entry name" value="zf-C3HC4_2"/>
    <property type="match status" value="1"/>
</dbReference>
<dbReference type="GO" id="GO:0061630">
    <property type="term" value="F:ubiquitin protein ligase activity"/>
    <property type="evidence" value="ECO:0007669"/>
    <property type="project" value="TreeGrafter"/>
</dbReference>
<dbReference type="InterPro" id="IPR001841">
    <property type="entry name" value="Znf_RING"/>
</dbReference>
<evidence type="ECO:0000313" key="12">
    <source>
        <dbReference type="Proteomes" id="UP000016665"/>
    </source>
</evidence>
<dbReference type="Pfam" id="PF00018">
    <property type="entry name" value="SH3_1"/>
    <property type="match status" value="1"/>
</dbReference>
<reference evidence="11" key="2">
    <citation type="submission" date="2025-09" db="UniProtKB">
        <authorList>
            <consortium name="Ensembl"/>
        </authorList>
    </citation>
    <scope>IDENTIFICATION</scope>
</reference>
<evidence type="ECO:0000259" key="10">
    <source>
        <dbReference type="PROSITE" id="PS50089"/>
    </source>
</evidence>
<sequence length="252" mass="27455">MDDLALLELLECPVCFEKLDASAKVLPCQHTFCKPCLQRILKSQKELRCPECRTLVLGSIEQLPSNLLLIRLLDGVRCGQRVARFGSMQRSGVLSSPASIRRVPRGLQLQQHRLANSTRIHTDGVPRARALYTFRGHNPGELRFNKGDTIALLRRLDEHWYLGELRGSSGVFPASSVQVIQPLPLALPLALPRALHRPRPRGGDSGDSGDSGDILSLHKVPGTAGLGLGWAGLGLSWAGAELGLSWAELSRG</sequence>
<keyword evidence="12" id="KW-1185">Reference proteome</keyword>
<evidence type="ECO:0000256" key="4">
    <source>
        <dbReference type="ARBA" id="ARBA00022771"/>
    </source>
</evidence>
<protein>
    <recommendedName>
        <fullName evidence="13">SH3 domain containing ring finger 2</fullName>
    </recommendedName>
</protein>
<dbReference type="Gene3D" id="2.30.30.40">
    <property type="entry name" value="SH3 Domains"/>
    <property type="match status" value="1"/>
</dbReference>
<dbReference type="InterPro" id="IPR036028">
    <property type="entry name" value="SH3-like_dom_sf"/>
</dbReference>
<evidence type="ECO:0000256" key="7">
    <source>
        <dbReference type="PROSITE-ProRule" id="PRU00175"/>
    </source>
</evidence>
<dbReference type="Proteomes" id="UP000016665">
    <property type="component" value="Unplaced"/>
</dbReference>
<dbReference type="InterPro" id="IPR001452">
    <property type="entry name" value="SH3_domain"/>
</dbReference>
<dbReference type="InterPro" id="IPR050384">
    <property type="entry name" value="Endophilin_SH3RF"/>
</dbReference>
<keyword evidence="3" id="KW-0479">Metal-binding</keyword>
<keyword evidence="4 7" id="KW-0863">Zinc-finger</keyword>
<dbReference type="GO" id="GO:0005654">
    <property type="term" value="C:nucleoplasm"/>
    <property type="evidence" value="ECO:0007669"/>
    <property type="project" value="TreeGrafter"/>
</dbReference>
<evidence type="ECO:0000313" key="11">
    <source>
        <dbReference type="Ensembl" id="ENSFALP00000016049.1"/>
    </source>
</evidence>
<dbReference type="PANTHER" id="PTHR14167">
    <property type="entry name" value="SH3 DOMAIN-CONTAINING"/>
    <property type="match status" value="1"/>
</dbReference>
<dbReference type="GO" id="GO:0008157">
    <property type="term" value="F:protein phosphatase 1 binding"/>
    <property type="evidence" value="ECO:0007669"/>
    <property type="project" value="TreeGrafter"/>
</dbReference>
<evidence type="ECO:0008006" key="13">
    <source>
        <dbReference type="Google" id="ProtNLM"/>
    </source>
</evidence>
<comment type="similarity">
    <text evidence="1">Belongs to the SH3RF family.</text>
</comment>
<evidence type="ECO:0000256" key="3">
    <source>
        <dbReference type="ARBA" id="ARBA00022723"/>
    </source>
</evidence>
<evidence type="ECO:0000256" key="6">
    <source>
        <dbReference type="ARBA" id="ARBA00022843"/>
    </source>
</evidence>
<dbReference type="AlphaFoldDB" id="A0A803UZZ3"/>
<dbReference type="SMART" id="SM00184">
    <property type="entry name" value="RING"/>
    <property type="match status" value="1"/>
</dbReference>
<dbReference type="FunFam" id="3.30.40.10:FF:000077">
    <property type="entry name" value="E3 ubiquitin-protein ligase SH3RF1 isoform X1"/>
    <property type="match status" value="1"/>
</dbReference>
<evidence type="ECO:0000256" key="5">
    <source>
        <dbReference type="ARBA" id="ARBA00022833"/>
    </source>
</evidence>
<dbReference type="SUPFAM" id="SSF50044">
    <property type="entry name" value="SH3-domain"/>
    <property type="match status" value="1"/>
</dbReference>
<dbReference type="GO" id="GO:0032436">
    <property type="term" value="P:positive regulation of proteasomal ubiquitin-dependent protein catabolic process"/>
    <property type="evidence" value="ECO:0007669"/>
    <property type="project" value="TreeGrafter"/>
</dbReference>
<organism evidence="11 12">
    <name type="scientific">Ficedula albicollis</name>
    <name type="common">Collared flycatcher</name>
    <name type="synonym">Muscicapa albicollis</name>
    <dbReference type="NCBI Taxonomy" id="59894"/>
    <lineage>
        <taxon>Eukaryota</taxon>
        <taxon>Metazoa</taxon>
        <taxon>Chordata</taxon>
        <taxon>Craniata</taxon>
        <taxon>Vertebrata</taxon>
        <taxon>Euteleostomi</taxon>
        <taxon>Archelosauria</taxon>
        <taxon>Archosauria</taxon>
        <taxon>Dinosauria</taxon>
        <taxon>Saurischia</taxon>
        <taxon>Theropoda</taxon>
        <taxon>Coelurosauria</taxon>
        <taxon>Aves</taxon>
        <taxon>Neognathae</taxon>
        <taxon>Neoaves</taxon>
        <taxon>Telluraves</taxon>
        <taxon>Australaves</taxon>
        <taxon>Passeriformes</taxon>
        <taxon>Muscicapidae</taxon>
        <taxon>Ficedula</taxon>
    </lineage>
</organism>
<evidence type="ECO:0000256" key="8">
    <source>
        <dbReference type="PROSITE-ProRule" id="PRU00192"/>
    </source>
</evidence>
<dbReference type="PROSITE" id="PS50089">
    <property type="entry name" value="ZF_RING_2"/>
    <property type="match status" value="1"/>
</dbReference>
<reference evidence="11" key="1">
    <citation type="submission" date="2025-08" db="UniProtKB">
        <authorList>
            <consortium name="Ensembl"/>
        </authorList>
    </citation>
    <scope>IDENTIFICATION</scope>
</reference>
<dbReference type="InterPro" id="IPR013083">
    <property type="entry name" value="Znf_RING/FYVE/PHD"/>
</dbReference>
<evidence type="ECO:0000259" key="9">
    <source>
        <dbReference type="PROSITE" id="PS50002"/>
    </source>
</evidence>
<dbReference type="SUPFAM" id="SSF57850">
    <property type="entry name" value="RING/U-box"/>
    <property type="match status" value="1"/>
</dbReference>
<dbReference type="GO" id="GO:0046330">
    <property type="term" value="P:positive regulation of JNK cascade"/>
    <property type="evidence" value="ECO:0007669"/>
    <property type="project" value="TreeGrafter"/>
</dbReference>
<accession>A0A803UZZ3</accession>
<dbReference type="GO" id="GO:0016567">
    <property type="term" value="P:protein ubiquitination"/>
    <property type="evidence" value="ECO:0007669"/>
    <property type="project" value="TreeGrafter"/>
</dbReference>
<dbReference type="Ensembl" id="ENSFALT00000030670.1">
    <property type="protein sequence ID" value="ENSFALP00000016049.1"/>
    <property type="gene ID" value="ENSFALG00000025998.1"/>
</dbReference>
<proteinExistence type="inferred from homology"/>
<keyword evidence="5" id="KW-0862">Zinc</keyword>
<evidence type="ECO:0000256" key="2">
    <source>
        <dbReference type="ARBA" id="ARBA00022443"/>
    </source>
</evidence>
<keyword evidence="2 8" id="KW-0728">SH3 domain</keyword>
<dbReference type="InterPro" id="IPR017907">
    <property type="entry name" value="Znf_RING_CS"/>
</dbReference>
<dbReference type="SMART" id="SM00326">
    <property type="entry name" value="SH3"/>
    <property type="match status" value="1"/>
</dbReference>
<dbReference type="Gene3D" id="3.30.40.10">
    <property type="entry name" value="Zinc/RING finger domain, C3HC4 (zinc finger)"/>
    <property type="match status" value="1"/>
</dbReference>
<feature type="domain" description="SH3" evidence="9">
    <location>
        <begin position="123"/>
        <end position="182"/>
    </location>
</feature>
<dbReference type="PRINTS" id="PR00452">
    <property type="entry name" value="SH3DOMAIN"/>
</dbReference>
<dbReference type="PANTHER" id="PTHR14167:SF60">
    <property type="entry name" value="E3 UBIQUITIN-PROTEIN LIGASE SH3RF2"/>
    <property type="match status" value="1"/>
</dbReference>
<dbReference type="PROSITE" id="PS00518">
    <property type="entry name" value="ZF_RING_1"/>
    <property type="match status" value="1"/>
</dbReference>
<dbReference type="PROSITE" id="PS50002">
    <property type="entry name" value="SH3"/>
    <property type="match status" value="1"/>
</dbReference>
<dbReference type="GO" id="GO:0008270">
    <property type="term" value="F:zinc ion binding"/>
    <property type="evidence" value="ECO:0007669"/>
    <property type="project" value="UniProtKB-KW"/>
</dbReference>
<name>A0A803UZZ3_FICAL</name>